<dbReference type="Proteomes" id="UP000800094">
    <property type="component" value="Unassembled WGS sequence"/>
</dbReference>
<dbReference type="RefSeq" id="XP_033677344.1">
    <property type="nucleotide sequence ID" value="XM_033834099.1"/>
</dbReference>
<organism evidence="1 2">
    <name type="scientific">Trematosphaeria pertusa</name>
    <dbReference type="NCBI Taxonomy" id="390896"/>
    <lineage>
        <taxon>Eukaryota</taxon>
        <taxon>Fungi</taxon>
        <taxon>Dikarya</taxon>
        <taxon>Ascomycota</taxon>
        <taxon>Pezizomycotina</taxon>
        <taxon>Dothideomycetes</taxon>
        <taxon>Pleosporomycetidae</taxon>
        <taxon>Pleosporales</taxon>
        <taxon>Massarineae</taxon>
        <taxon>Trematosphaeriaceae</taxon>
        <taxon>Trematosphaeria</taxon>
    </lineage>
</organism>
<evidence type="ECO:0000313" key="1">
    <source>
        <dbReference type="EMBL" id="KAF2242340.1"/>
    </source>
</evidence>
<evidence type="ECO:0000313" key="2">
    <source>
        <dbReference type="Proteomes" id="UP000800094"/>
    </source>
</evidence>
<dbReference type="GeneID" id="54587429"/>
<keyword evidence="2" id="KW-1185">Reference proteome</keyword>
<gene>
    <name evidence="1" type="ORF">BU26DRAFT_571023</name>
</gene>
<dbReference type="EMBL" id="ML987208">
    <property type="protein sequence ID" value="KAF2242340.1"/>
    <property type="molecule type" value="Genomic_DNA"/>
</dbReference>
<name>A0A6A6HY94_9PLEO</name>
<sequence length="211" mass="23417">MAAVRPLRLEISWSALYWSKVSSWWAEWRLGLGLRFVEDCGPVPIRRTTNTLQELYQPGYWTDTIWIRSHLASTRTSIVLDWSGEVSANANDPYRIAENACYPTMLYPNADGRFALNADDPYYMNNRLVQYPGAYVYPPAQAVTAGLTPPTRKRSVELLVYPDDSVAYVVDASNSARPATPSEIAEGLGVDACLDAECTQEKAVGGEWGTG</sequence>
<accession>A0A6A6HY94</accession>
<proteinExistence type="predicted"/>
<protein>
    <submittedName>
        <fullName evidence="1">Uncharacterized protein</fullName>
    </submittedName>
</protein>
<dbReference type="AlphaFoldDB" id="A0A6A6HY94"/>
<reference evidence="1" key="1">
    <citation type="journal article" date="2020" name="Stud. Mycol.">
        <title>101 Dothideomycetes genomes: a test case for predicting lifestyles and emergence of pathogens.</title>
        <authorList>
            <person name="Haridas S."/>
            <person name="Albert R."/>
            <person name="Binder M."/>
            <person name="Bloem J."/>
            <person name="Labutti K."/>
            <person name="Salamov A."/>
            <person name="Andreopoulos B."/>
            <person name="Baker S."/>
            <person name="Barry K."/>
            <person name="Bills G."/>
            <person name="Bluhm B."/>
            <person name="Cannon C."/>
            <person name="Castanera R."/>
            <person name="Culley D."/>
            <person name="Daum C."/>
            <person name="Ezra D."/>
            <person name="Gonzalez J."/>
            <person name="Henrissat B."/>
            <person name="Kuo A."/>
            <person name="Liang C."/>
            <person name="Lipzen A."/>
            <person name="Lutzoni F."/>
            <person name="Magnuson J."/>
            <person name="Mondo S."/>
            <person name="Nolan M."/>
            <person name="Ohm R."/>
            <person name="Pangilinan J."/>
            <person name="Park H.-J."/>
            <person name="Ramirez L."/>
            <person name="Alfaro M."/>
            <person name="Sun H."/>
            <person name="Tritt A."/>
            <person name="Yoshinaga Y."/>
            <person name="Zwiers L.-H."/>
            <person name="Turgeon B."/>
            <person name="Goodwin S."/>
            <person name="Spatafora J."/>
            <person name="Crous P."/>
            <person name="Grigoriev I."/>
        </authorList>
    </citation>
    <scope>NUCLEOTIDE SEQUENCE</scope>
    <source>
        <strain evidence="1">CBS 122368</strain>
    </source>
</reference>